<organism evidence="2 3">
    <name type="scientific">Streptomyces erythrogriseus</name>
    <dbReference type="NCBI Taxonomy" id="284027"/>
    <lineage>
        <taxon>Bacteria</taxon>
        <taxon>Bacillati</taxon>
        <taxon>Actinomycetota</taxon>
        <taxon>Actinomycetes</taxon>
        <taxon>Kitasatosporales</taxon>
        <taxon>Streptomycetaceae</taxon>
        <taxon>Streptomyces</taxon>
        <taxon>Streptomyces griseoincarnatus group</taxon>
    </lineage>
</organism>
<evidence type="ECO:0000313" key="2">
    <source>
        <dbReference type="EMBL" id="GAA2935830.1"/>
    </source>
</evidence>
<reference evidence="3" key="1">
    <citation type="journal article" date="2019" name="Int. J. Syst. Evol. Microbiol.">
        <title>The Global Catalogue of Microorganisms (GCM) 10K type strain sequencing project: providing services to taxonomists for standard genome sequencing and annotation.</title>
        <authorList>
            <consortium name="The Broad Institute Genomics Platform"/>
            <consortium name="The Broad Institute Genome Sequencing Center for Infectious Disease"/>
            <person name="Wu L."/>
            <person name="Ma J."/>
        </authorList>
    </citation>
    <scope>NUCLEOTIDE SEQUENCE [LARGE SCALE GENOMIC DNA]</scope>
    <source>
        <strain evidence="3">JCM 9650</strain>
    </source>
</reference>
<protein>
    <submittedName>
        <fullName evidence="2">Uncharacterized protein</fullName>
    </submittedName>
</protein>
<gene>
    <name evidence="2" type="ORF">GCM10010478_41570</name>
</gene>
<dbReference type="EMBL" id="BAAAVA010000052">
    <property type="protein sequence ID" value="GAA2935830.1"/>
    <property type="molecule type" value="Genomic_DNA"/>
</dbReference>
<proteinExistence type="predicted"/>
<dbReference type="RefSeq" id="WP_346089732.1">
    <property type="nucleotide sequence ID" value="NZ_BAAAVA010000052.1"/>
</dbReference>
<evidence type="ECO:0000256" key="1">
    <source>
        <dbReference type="SAM" id="MobiDB-lite"/>
    </source>
</evidence>
<name>A0ABP6JME1_9ACTN</name>
<feature type="region of interest" description="Disordered" evidence="1">
    <location>
        <begin position="125"/>
        <end position="154"/>
    </location>
</feature>
<dbReference type="Proteomes" id="UP001501423">
    <property type="component" value="Unassembled WGS sequence"/>
</dbReference>
<sequence length="154" mass="16390">MGADGRAIDFEVVLEPGRGDGDRSMELASAQLTRELNRLPGTTARGKAGPPPVPGSRAGEGLAEVLRLSVEFAPVAAVILQGVQLFGGWSALRPGRKVWLRRRDGEAMEVTGLSAEDQRRLIDSWLDGREVPPDDQDPTPDDQGPPPNGNGDST</sequence>
<keyword evidence="3" id="KW-1185">Reference proteome</keyword>
<accession>A0ABP6JME1</accession>
<evidence type="ECO:0000313" key="3">
    <source>
        <dbReference type="Proteomes" id="UP001501423"/>
    </source>
</evidence>
<comment type="caution">
    <text evidence="2">The sequence shown here is derived from an EMBL/GenBank/DDBJ whole genome shotgun (WGS) entry which is preliminary data.</text>
</comment>